<dbReference type="InterPro" id="IPR051545">
    <property type="entry name" value="NAD(P)H_dehydrogenase_qn"/>
</dbReference>
<dbReference type="PANTHER" id="PTHR10204">
    <property type="entry name" value="NAD P H OXIDOREDUCTASE-RELATED"/>
    <property type="match status" value="1"/>
</dbReference>
<dbReference type="AlphaFoldDB" id="A0A5P8JTI3"/>
<feature type="domain" description="Flavodoxin-like fold" evidence="3">
    <location>
        <begin position="3"/>
        <end position="191"/>
    </location>
</feature>
<evidence type="ECO:0000256" key="2">
    <source>
        <dbReference type="ARBA" id="ARBA00023002"/>
    </source>
</evidence>
<organism evidence="4 5">
    <name type="scientific">Lacticaseibacillus manihotivorans</name>
    <dbReference type="NCBI Taxonomy" id="88233"/>
    <lineage>
        <taxon>Bacteria</taxon>
        <taxon>Bacillati</taxon>
        <taxon>Bacillota</taxon>
        <taxon>Bacilli</taxon>
        <taxon>Lactobacillales</taxon>
        <taxon>Lactobacillaceae</taxon>
        <taxon>Lacticaseibacillus</taxon>
    </lineage>
</organism>
<comment type="similarity">
    <text evidence="1">Belongs to the NAD(P)H dehydrogenase (quinone) family.</text>
</comment>
<dbReference type="InterPro" id="IPR029039">
    <property type="entry name" value="Flavoprotein-like_sf"/>
</dbReference>
<dbReference type="Proteomes" id="UP000388452">
    <property type="component" value="Chromosome"/>
</dbReference>
<dbReference type="RefSeq" id="WP_054716558.1">
    <property type="nucleotide sequence ID" value="NZ_CP045068.1"/>
</dbReference>
<evidence type="ECO:0000256" key="1">
    <source>
        <dbReference type="ARBA" id="ARBA00006252"/>
    </source>
</evidence>
<dbReference type="GO" id="GO:0005829">
    <property type="term" value="C:cytosol"/>
    <property type="evidence" value="ECO:0007669"/>
    <property type="project" value="TreeGrafter"/>
</dbReference>
<dbReference type="InterPro" id="IPR003680">
    <property type="entry name" value="Flavodoxin_fold"/>
</dbReference>
<dbReference type="PANTHER" id="PTHR10204:SF34">
    <property type="entry name" value="NAD(P)H DEHYDROGENASE [QUINONE] 1 ISOFORM 1"/>
    <property type="match status" value="1"/>
</dbReference>
<gene>
    <name evidence="4" type="ORF">LM010_11925</name>
</gene>
<evidence type="ECO:0000313" key="4">
    <source>
        <dbReference type="EMBL" id="QFQ92084.1"/>
    </source>
</evidence>
<evidence type="ECO:0000313" key="5">
    <source>
        <dbReference type="Proteomes" id="UP000388452"/>
    </source>
</evidence>
<reference evidence="4 5" key="1">
    <citation type="submission" date="2019-10" db="EMBL/GenBank/DDBJ databases">
        <title>Genome sequencing of Lactobacillus manihotivorans.</title>
        <authorList>
            <person name="Kim K."/>
        </authorList>
    </citation>
    <scope>NUCLEOTIDE SEQUENCE [LARGE SCALE GENOMIC DNA]</scope>
    <source>
        <strain evidence="4 5">LM010</strain>
    </source>
</reference>
<sequence length="196" mass="22086">MTKTVIVTSHPYAGSFCHALMESAKKGAEQQGHEVDVIDLEADGFDPVMHSADLIGFLKHKAQDDQAIDYIERVKLADHLILVFPIWWELMPAMMKGFIDKVIFPGETFDYTKDGTGMTSLLTNLKSTTIMTTMNTPKALYRWVFGDAIQRALIRGTFRKMGLKQVKWLSCNMVKKSSDAKRQQWLAQAEKIGAQA</sequence>
<name>A0A5P8JTI3_9LACO</name>
<dbReference type="Gene3D" id="3.40.50.360">
    <property type="match status" value="1"/>
</dbReference>
<evidence type="ECO:0000259" key="3">
    <source>
        <dbReference type="Pfam" id="PF02525"/>
    </source>
</evidence>
<protein>
    <submittedName>
        <fullName evidence="4">Flavodoxin family protein</fullName>
    </submittedName>
</protein>
<dbReference type="GO" id="GO:0003955">
    <property type="term" value="F:NAD(P)H dehydrogenase (quinone) activity"/>
    <property type="evidence" value="ECO:0007669"/>
    <property type="project" value="TreeGrafter"/>
</dbReference>
<dbReference type="EMBL" id="CP045068">
    <property type="protein sequence ID" value="QFQ92084.1"/>
    <property type="molecule type" value="Genomic_DNA"/>
</dbReference>
<proteinExistence type="inferred from homology"/>
<accession>A0A5P8JTI3</accession>
<dbReference type="Pfam" id="PF02525">
    <property type="entry name" value="Flavodoxin_2"/>
    <property type="match status" value="1"/>
</dbReference>
<keyword evidence="2" id="KW-0560">Oxidoreductase</keyword>
<dbReference type="SUPFAM" id="SSF52218">
    <property type="entry name" value="Flavoproteins"/>
    <property type="match status" value="1"/>
</dbReference>